<dbReference type="EMBL" id="KV441486">
    <property type="protein sequence ID" value="OAG17643.1"/>
    <property type="molecule type" value="Genomic_DNA"/>
</dbReference>
<dbReference type="Proteomes" id="UP000077248">
    <property type="component" value="Unassembled WGS sequence"/>
</dbReference>
<keyword evidence="3" id="KW-1185">Reference proteome</keyword>
<evidence type="ECO:0000256" key="1">
    <source>
        <dbReference type="SAM" id="MobiDB-lite"/>
    </source>
</evidence>
<dbReference type="GeneID" id="29111212"/>
<evidence type="ECO:0000313" key="2">
    <source>
        <dbReference type="EMBL" id="OAG17643.1"/>
    </source>
</evidence>
<dbReference type="VEuPathDB" id="FungiDB:CC77DRAFT_1023153"/>
<sequence>MSTSTAGTGQTTWGRMAQLVSPKRRTKSTIQSSNDCVASLSSAWLPEYTHTFHIDF</sequence>
<name>A0A177DCV6_ALTAL</name>
<feature type="compositionally biased region" description="Polar residues" evidence="1">
    <location>
        <begin position="1"/>
        <end position="13"/>
    </location>
</feature>
<dbReference type="AlphaFoldDB" id="A0A177DCV6"/>
<feature type="region of interest" description="Disordered" evidence="1">
    <location>
        <begin position="1"/>
        <end position="32"/>
    </location>
</feature>
<organism evidence="2 3">
    <name type="scientific">Alternaria alternata</name>
    <name type="common">Alternaria rot fungus</name>
    <name type="synonym">Torula alternata</name>
    <dbReference type="NCBI Taxonomy" id="5599"/>
    <lineage>
        <taxon>Eukaryota</taxon>
        <taxon>Fungi</taxon>
        <taxon>Dikarya</taxon>
        <taxon>Ascomycota</taxon>
        <taxon>Pezizomycotina</taxon>
        <taxon>Dothideomycetes</taxon>
        <taxon>Pleosporomycetidae</taxon>
        <taxon>Pleosporales</taxon>
        <taxon>Pleosporineae</taxon>
        <taxon>Pleosporaceae</taxon>
        <taxon>Alternaria</taxon>
        <taxon>Alternaria sect. Alternaria</taxon>
        <taxon>Alternaria alternata complex</taxon>
    </lineage>
</organism>
<dbReference type="RefSeq" id="XP_018383064.1">
    <property type="nucleotide sequence ID" value="XM_018525618.1"/>
</dbReference>
<accession>A0A177DCV6</accession>
<proteinExistence type="predicted"/>
<reference evidence="2 3" key="1">
    <citation type="submission" date="2016-05" db="EMBL/GenBank/DDBJ databases">
        <title>Comparative analysis of secretome profiles of manganese(II)-oxidizing ascomycete fungi.</title>
        <authorList>
            <consortium name="DOE Joint Genome Institute"/>
            <person name="Zeiner C.A."/>
            <person name="Purvine S.O."/>
            <person name="Zink E.M."/>
            <person name="Wu S."/>
            <person name="Pasa-Tolic L."/>
            <person name="Chaput D.L."/>
            <person name="Haridas S."/>
            <person name="Grigoriev I.V."/>
            <person name="Santelli C.M."/>
            <person name="Hansel C.M."/>
        </authorList>
    </citation>
    <scope>NUCLEOTIDE SEQUENCE [LARGE SCALE GENOMIC DNA]</scope>
    <source>
        <strain evidence="2 3">SRC1lrK2f</strain>
    </source>
</reference>
<protein>
    <submittedName>
        <fullName evidence="2">Uncharacterized protein</fullName>
    </submittedName>
</protein>
<evidence type="ECO:0000313" key="3">
    <source>
        <dbReference type="Proteomes" id="UP000077248"/>
    </source>
</evidence>
<gene>
    <name evidence="2" type="ORF">CC77DRAFT_1023153</name>
</gene>
<dbReference type="KEGG" id="aalt:CC77DRAFT_1023153"/>